<feature type="transmembrane region" description="Helical" evidence="2">
    <location>
        <begin position="54"/>
        <end position="71"/>
    </location>
</feature>
<protein>
    <submittedName>
        <fullName evidence="3">Uncharacterized protein</fullName>
    </submittedName>
</protein>
<proteinExistence type="predicted"/>
<feature type="region of interest" description="Disordered" evidence="1">
    <location>
        <begin position="1"/>
        <end position="44"/>
    </location>
</feature>
<accession>A0A511KS91</accession>
<dbReference type="EMBL" id="BJWK01000025">
    <property type="protein sequence ID" value="GEM12766.1"/>
    <property type="molecule type" value="Genomic_DNA"/>
</dbReference>
<feature type="compositionally biased region" description="Polar residues" evidence="1">
    <location>
        <begin position="23"/>
        <end position="36"/>
    </location>
</feature>
<organism evidence="3 4">
    <name type="scientific">Rhodotorula toruloides</name>
    <name type="common">Yeast</name>
    <name type="synonym">Rhodosporidium toruloides</name>
    <dbReference type="NCBI Taxonomy" id="5286"/>
    <lineage>
        <taxon>Eukaryota</taxon>
        <taxon>Fungi</taxon>
        <taxon>Dikarya</taxon>
        <taxon>Basidiomycota</taxon>
        <taxon>Pucciniomycotina</taxon>
        <taxon>Microbotryomycetes</taxon>
        <taxon>Sporidiobolales</taxon>
        <taxon>Sporidiobolaceae</taxon>
        <taxon>Rhodotorula</taxon>
    </lineage>
</organism>
<dbReference type="Proteomes" id="UP000321518">
    <property type="component" value="Unassembled WGS sequence"/>
</dbReference>
<dbReference type="OrthoDB" id="3053196at2759"/>
<dbReference type="AlphaFoldDB" id="A0A511KS91"/>
<gene>
    <name evidence="3" type="ORF">Rt10032_c25g6783</name>
</gene>
<reference evidence="3 4" key="1">
    <citation type="submission" date="2019-07" db="EMBL/GenBank/DDBJ databases">
        <title>Rhodotorula toruloides NBRC10032 genome sequencing.</title>
        <authorList>
            <person name="Shida Y."/>
            <person name="Takaku H."/>
            <person name="Ogasawara W."/>
            <person name="Mori K."/>
        </authorList>
    </citation>
    <scope>NUCLEOTIDE SEQUENCE [LARGE SCALE GENOMIC DNA]</scope>
    <source>
        <strain evidence="3 4">NBRC10032</strain>
    </source>
</reference>
<evidence type="ECO:0000256" key="1">
    <source>
        <dbReference type="SAM" id="MobiDB-lite"/>
    </source>
</evidence>
<keyword evidence="2" id="KW-0472">Membrane</keyword>
<evidence type="ECO:0000313" key="3">
    <source>
        <dbReference type="EMBL" id="GEM12766.1"/>
    </source>
</evidence>
<keyword evidence="2" id="KW-0812">Transmembrane</keyword>
<evidence type="ECO:0000256" key="2">
    <source>
        <dbReference type="SAM" id="Phobius"/>
    </source>
</evidence>
<comment type="caution">
    <text evidence="3">The sequence shown here is derived from an EMBL/GenBank/DDBJ whole genome shotgun (WGS) entry which is preliminary data.</text>
</comment>
<sequence>MAGRKRSNSVKEALKQLEPTSPPDATTNKPAWTQPTGPLACDERQRYGKGPWDLAFLAFYIVVFSFLRQSVTEFSSALSPGVSG</sequence>
<evidence type="ECO:0000313" key="4">
    <source>
        <dbReference type="Proteomes" id="UP000321518"/>
    </source>
</evidence>
<name>A0A511KS91_RHOTO</name>
<keyword evidence="2" id="KW-1133">Transmembrane helix</keyword>